<dbReference type="SMART" id="SM00116">
    <property type="entry name" value="CBS"/>
    <property type="match status" value="2"/>
</dbReference>
<accession>I3ZCZ3</accession>
<dbReference type="InterPro" id="IPR004800">
    <property type="entry name" value="KdsD/KpsF-type"/>
</dbReference>
<protein>
    <submittedName>
        <fullName evidence="10">KpsF/GutQ family protein</fullName>
    </submittedName>
</protein>
<name>I3ZCZ3_TERRK</name>
<dbReference type="GO" id="GO:0005975">
    <property type="term" value="P:carbohydrate metabolic process"/>
    <property type="evidence" value="ECO:0007669"/>
    <property type="project" value="InterPro"/>
</dbReference>
<dbReference type="Pfam" id="PF01380">
    <property type="entry name" value="SIS"/>
    <property type="match status" value="1"/>
</dbReference>
<dbReference type="Gene3D" id="3.10.580.10">
    <property type="entry name" value="CBS-domain"/>
    <property type="match status" value="1"/>
</dbReference>
<feature type="site" description="Catalytically relevant" evidence="6">
    <location>
        <position position="111"/>
    </location>
</feature>
<feature type="site" description="Catalytically relevant" evidence="6">
    <location>
        <position position="152"/>
    </location>
</feature>
<dbReference type="AlphaFoldDB" id="I3ZCZ3"/>
<dbReference type="GO" id="GO:0046872">
    <property type="term" value="F:metal ion binding"/>
    <property type="evidence" value="ECO:0007669"/>
    <property type="project" value="UniProtKB-KW"/>
</dbReference>
<dbReference type="InterPro" id="IPR000644">
    <property type="entry name" value="CBS_dom"/>
</dbReference>
<dbReference type="InterPro" id="IPR050986">
    <property type="entry name" value="GutQ/KpsF_isomerases"/>
</dbReference>
<dbReference type="GO" id="GO:0097367">
    <property type="term" value="F:carbohydrate derivative binding"/>
    <property type="evidence" value="ECO:0007669"/>
    <property type="project" value="InterPro"/>
</dbReference>
<keyword evidence="2" id="KW-0677">Repeat</keyword>
<keyword evidence="5" id="KW-0862">Zinc</keyword>
<comment type="similarity">
    <text evidence="1 4">Belongs to the SIS family. GutQ/KpsF subfamily.</text>
</comment>
<evidence type="ECO:0000259" key="9">
    <source>
        <dbReference type="PROSITE" id="PS51464"/>
    </source>
</evidence>
<evidence type="ECO:0000256" key="3">
    <source>
        <dbReference type="ARBA" id="ARBA00023122"/>
    </source>
</evidence>
<keyword evidence="11" id="KW-1185">Reference proteome</keyword>
<dbReference type="GO" id="GO:1901135">
    <property type="term" value="P:carbohydrate derivative metabolic process"/>
    <property type="evidence" value="ECO:0007669"/>
    <property type="project" value="InterPro"/>
</dbReference>
<organism evidence="10 11">
    <name type="scientific">Terriglobus roseus (strain DSM 18391 / NRRL B-41598 / KBS 63)</name>
    <dbReference type="NCBI Taxonomy" id="926566"/>
    <lineage>
        <taxon>Bacteria</taxon>
        <taxon>Pseudomonadati</taxon>
        <taxon>Acidobacteriota</taxon>
        <taxon>Terriglobia</taxon>
        <taxon>Terriglobales</taxon>
        <taxon>Acidobacteriaceae</taxon>
        <taxon>Terriglobus</taxon>
    </lineage>
</organism>
<dbReference type="CDD" id="cd04604">
    <property type="entry name" value="CBS_pair_SIS_assoc"/>
    <property type="match status" value="1"/>
</dbReference>
<dbReference type="GO" id="GO:0019146">
    <property type="term" value="F:arabinose-5-phosphate isomerase activity"/>
    <property type="evidence" value="ECO:0007669"/>
    <property type="project" value="UniProtKB-ARBA"/>
</dbReference>
<dbReference type="RefSeq" id="WP_014784680.1">
    <property type="nucleotide sequence ID" value="NC_018014.1"/>
</dbReference>
<keyword evidence="5" id="KW-0479">Metal-binding</keyword>
<feature type="binding site" evidence="5">
    <location>
        <position position="82"/>
    </location>
    <ligand>
        <name>Zn(2+)</name>
        <dbReference type="ChEBI" id="CHEBI:29105"/>
    </ligand>
</feature>
<dbReference type="NCBIfam" id="TIGR00393">
    <property type="entry name" value="kpsF"/>
    <property type="match status" value="1"/>
</dbReference>
<dbReference type="HOGENOM" id="CLU_040681_13_1_0"/>
<dbReference type="OrthoDB" id="9762536at2"/>
<feature type="domain" description="SIS" evidence="9">
    <location>
        <begin position="41"/>
        <end position="184"/>
    </location>
</feature>
<dbReference type="InterPro" id="IPR001347">
    <property type="entry name" value="SIS_dom"/>
</dbReference>
<dbReference type="PROSITE" id="PS51371">
    <property type="entry name" value="CBS"/>
    <property type="match status" value="2"/>
</dbReference>
<dbReference type="KEGG" id="trs:Terro_0779"/>
<dbReference type="CDD" id="cd05014">
    <property type="entry name" value="SIS_Kpsf"/>
    <property type="match status" value="1"/>
</dbReference>
<dbReference type="Gene3D" id="3.40.50.10490">
    <property type="entry name" value="Glucose-6-phosphate isomerase like protein, domain 1"/>
    <property type="match status" value="1"/>
</dbReference>
<evidence type="ECO:0000313" key="11">
    <source>
        <dbReference type="Proteomes" id="UP000006056"/>
    </source>
</evidence>
<proteinExistence type="inferred from homology"/>
<reference evidence="10 11" key="1">
    <citation type="submission" date="2012-06" db="EMBL/GenBank/DDBJ databases">
        <title>Complete genome of Terriglobus roseus DSM 18391.</title>
        <authorList>
            <consortium name="US DOE Joint Genome Institute (JGI-PGF)"/>
            <person name="Lucas S."/>
            <person name="Copeland A."/>
            <person name="Lapidus A."/>
            <person name="Glavina del Rio T."/>
            <person name="Dalin E."/>
            <person name="Tice H."/>
            <person name="Bruce D."/>
            <person name="Goodwin L."/>
            <person name="Pitluck S."/>
            <person name="Peters L."/>
            <person name="Mikhailova N."/>
            <person name="Munk A.C.C."/>
            <person name="Kyrpides N."/>
            <person name="Mavromatis K."/>
            <person name="Ivanova N."/>
            <person name="Brettin T."/>
            <person name="Detter J.C."/>
            <person name="Han C."/>
            <person name="Larimer F."/>
            <person name="Land M."/>
            <person name="Hauser L."/>
            <person name="Markowitz V."/>
            <person name="Cheng J.-F."/>
            <person name="Hugenholtz P."/>
            <person name="Woyke T."/>
            <person name="Wu D."/>
            <person name="Brambilla E."/>
            <person name="Klenk H.-P."/>
            <person name="Eisen J.A."/>
        </authorList>
    </citation>
    <scope>NUCLEOTIDE SEQUENCE [LARGE SCALE GENOMIC DNA]</scope>
    <source>
        <strain evidence="11">DSM 18391 / NRRL B-41598 / KBS 63</strain>
    </source>
</reference>
<keyword evidence="3 7" id="KW-0129">CBS domain</keyword>
<feature type="domain" description="CBS" evidence="8">
    <location>
        <begin position="209"/>
        <end position="268"/>
    </location>
</feature>
<dbReference type="FunFam" id="3.40.50.10490:FF:000011">
    <property type="entry name" value="Arabinose 5-phosphate isomerase"/>
    <property type="match status" value="1"/>
</dbReference>
<dbReference type="EMBL" id="CP003379">
    <property type="protein sequence ID" value="AFL87111.1"/>
    <property type="molecule type" value="Genomic_DNA"/>
</dbReference>
<evidence type="ECO:0000256" key="6">
    <source>
        <dbReference type="PIRSR" id="PIRSR004692-3"/>
    </source>
</evidence>
<feature type="domain" description="CBS" evidence="8">
    <location>
        <begin position="274"/>
        <end position="325"/>
    </location>
</feature>
<dbReference type="Pfam" id="PF00571">
    <property type="entry name" value="CBS"/>
    <property type="match status" value="2"/>
</dbReference>
<feature type="site" description="Catalytically relevant" evidence="6">
    <location>
        <position position="193"/>
    </location>
</feature>
<dbReference type="Proteomes" id="UP000006056">
    <property type="component" value="Chromosome"/>
</dbReference>
<evidence type="ECO:0000256" key="5">
    <source>
        <dbReference type="PIRSR" id="PIRSR004692-2"/>
    </source>
</evidence>
<gene>
    <name evidence="10" type="ordered locus">Terro_0779</name>
</gene>
<dbReference type="SUPFAM" id="SSF53697">
    <property type="entry name" value="SIS domain"/>
    <property type="match status" value="1"/>
</dbReference>
<dbReference type="PANTHER" id="PTHR42745:SF1">
    <property type="entry name" value="ARABINOSE 5-PHOSPHATE ISOMERASE KDSD"/>
    <property type="match status" value="1"/>
</dbReference>
<dbReference type="InterPro" id="IPR035474">
    <property type="entry name" value="SIS_Kpsf"/>
</dbReference>
<evidence type="ECO:0000256" key="7">
    <source>
        <dbReference type="PROSITE-ProRule" id="PRU00703"/>
    </source>
</evidence>
<dbReference type="eggNOG" id="COG0517">
    <property type="taxonomic scope" value="Bacteria"/>
</dbReference>
<dbReference type="PROSITE" id="PS51464">
    <property type="entry name" value="SIS"/>
    <property type="match status" value="1"/>
</dbReference>
<sequence>MLKHDNKSRQSAEATIACEIRGLEALRDALNGPLGEAFNKAVEALTNAPGRVIVTGVGKSGHIARKIAATLASTGKPAHFVHPSDASHGDLGMVRADDVVLALSWSGETAELSDIVAYTRRFGVTLIASTGDAASTLARAADIVLAMPTCEEACSDLLAPTTSTTMQLALGDALAVALLDQGSFSAEDFRTLHPGGRLGARLLRVSALMHTGSEVPLIREDATLAEAIVRMTGGRFGMTGVVDAQGALVGVITDGDLRRAFTHGFQDRPAMEVMGRSPRTIAPDELAQAALARMNAEGITSLFVLENTRVTGVLHVHDLLRAGLV</sequence>
<evidence type="ECO:0000313" key="10">
    <source>
        <dbReference type="EMBL" id="AFL87111.1"/>
    </source>
</evidence>
<dbReference type="PATRIC" id="fig|926566.3.peg.771"/>
<dbReference type="PIRSF" id="PIRSF004692">
    <property type="entry name" value="KdsD_KpsF"/>
    <property type="match status" value="1"/>
</dbReference>
<dbReference type="InterPro" id="IPR046342">
    <property type="entry name" value="CBS_dom_sf"/>
</dbReference>
<evidence type="ECO:0000256" key="4">
    <source>
        <dbReference type="PIRNR" id="PIRNR004692"/>
    </source>
</evidence>
<evidence type="ECO:0000259" key="8">
    <source>
        <dbReference type="PROSITE" id="PS51371"/>
    </source>
</evidence>
<evidence type="ECO:0000256" key="1">
    <source>
        <dbReference type="ARBA" id="ARBA00008165"/>
    </source>
</evidence>
<dbReference type="STRING" id="926566.Terro_0779"/>
<dbReference type="PANTHER" id="PTHR42745">
    <property type="match status" value="1"/>
</dbReference>
<feature type="site" description="Catalytically relevant" evidence="6">
    <location>
        <position position="59"/>
    </location>
</feature>
<dbReference type="eggNOG" id="COG0794">
    <property type="taxonomic scope" value="Bacteria"/>
</dbReference>
<dbReference type="InterPro" id="IPR046348">
    <property type="entry name" value="SIS_dom_sf"/>
</dbReference>
<evidence type="ECO:0000256" key="2">
    <source>
        <dbReference type="ARBA" id="ARBA00022737"/>
    </source>
</evidence>